<sequence length="601" mass="66980">MSTSADITDPVLRKFLEQRRTELQDEESNSPTSKEEPALDDPLVERLIRRSVERGKEIESGDKWSEKGRSGHSPAGEGPLLSPPATSQPDGRPSRKREGKRVHFLDPSPEIPFNPVPPPPPPTKPGYSDVPASPGRNPPPPPPLPPQALDLFFPTVDDDGKALMNEDAVKVYNKFMDELGDFVEMQGNVISSRVEVQEMRERLRISRKKVSQCDMNFMDQLRTCMAQGTLSQDTKLKELFEAAQAARDMAGPMEDDYEILEVRLGAAEFALKEKFSMLETRYINFFKLHANSYSTGIGPSTISFESSSESSGESSDDQIPEDYSLLHGTTIGDAVKIGQLPLALDGAPPADRVKKSRSTGLQGSLSTHSLSQQRLSAGTGTNPRSERTHELLGLKSARFDWDPTDKETHERWMTEDLRGICNPSFISDCPEQNIDGSDTESVFGGGDSLLLLGDDTDTQSTLSDYLLKFDSTRDRVNKWLLHKLRVSPREVFELQRRISQSSQNVPDWAHLALRLWEEDIIPAPAYHHGSEEHVPGPKPTLPVPPPYPPPAEHFRRRKKSRQPFITQGSNTINAPGQTQFHDALVLDSDVTRHEALRNSIL</sequence>
<evidence type="ECO:0000313" key="2">
    <source>
        <dbReference type="EMBL" id="KAF2179452.1"/>
    </source>
</evidence>
<evidence type="ECO:0000256" key="1">
    <source>
        <dbReference type="SAM" id="MobiDB-lite"/>
    </source>
</evidence>
<protein>
    <submittedName>
        <fullName evidence="2">Uncharacterized protein</fullName>
    </submittedName>
</protein>
<reference evidence="2" key="1">
    <citation type="journal article" date="2020" name="Stud. Mycol.">
        <title>101 Dothideomycetes genomes: a test case for predicting lifestyles and emergence of pathogens.</title>
        <authorList>
            <person name="Haridas S."/>
            <person name="Albert R."/>
            <person name="Binder M."/>
            <person name="Bloem J."/>
            <person name="Labutti K."/>
            <person name="Salamov A."/>
            <person name="Andreopoulos B."/>
            <person name="Baker S."/>
            <person name="Barry K."/>
            <person name="Bills G."/>
            <person name="Bluhm B."/>
            <person name="Cannon C."/>
            <person name="Castanera R."/>
            <person name="Culley D."/>
            <person name="Daum C."/>
            <person name="Ezra D."/>
            <person name="Gonzalez J."/>
            <person name="Henrissat B."/>
            <person name="Kuo A."/>
            <person name="Liang C."/>
            <person name="Lipzen A."/>
            <person name="Lutzoni F."/>
            <person name="Magnuson J."/>
            <person name="Mondo S."/>
            <person name="Nolan M."/>
            <person name="Ohm R."/>
            <person name="Pangilinan J."/>
            <person name="Park H.-J."/>
            <person name="Ramirez L."/>
            <person name="Alfaro M."/>
            <person name="Sun H."/>
            <person name="Tritt A."/>
            <person name="Yoshinaga Y."/>
            <person name="Zwiers L.-H."/>
            <person name="Turgeon B."/>
            <person name="Goodwin S."/>
            <person name="Spatafora J."/>
            <person name="Crous P."/>
            <person name="Grigoriev I."/>
        </authorList>
    </citation>
    <scope>NUCLEOTIDE SEQUENCE</scope>
    <source>
        <strain evidence="2">CBS 207.26</strain>
    </source>
</reference>
<feature type="compositionally biased region" description="Basic and acidic residues" evidence="1">
    <location>
        <begin position="11"/>
        <end position="23"/>
    </location>
</feature>
<evidence type="ECO:0000313" key="3">
    <source>
        <dbReference type="Proteomes" id="UP000800200"/>
    </source>
</evidence>
<accession>A0A6A6DM54</accession>
<feature type="compositionally biased region" description="Basic and acidic residues" evidence="1">
    <location>
        <begin position="33"/>
        <end position="69"/>
    </location>
</feature>
<feature type="compositionally biased region" description="Low complexity" evidence="1">
    <location>
        <begin position="302"/>
        <end position="313"/>
    </location>
</feature>
<feature type="compositionally biased region" description="Pro residues" evidence="1">
    <location>
        <begin position="136"/>
        <end position="146"/>
    </location>
</feature>
<feature type="compositionally biased region" description="Pro residues" evidence="1">
    <location>
        <begin position="109"/>
        <end position="124"/>
    </location>
</feature>
<dbReference type="AlphaFoldDB" id="A0A6A6DM54"/>
<name>A0A6A6DM54_9PEZI</name>
<feature type="compositionally biased region" description="Polar residues" evidence="1">
    <location>
        <begin position="358"/>
        <end position="383"/>
    </location>
</feature>
<feature type="region of interest" description="Disordered" evidence="1">
    <location>
        <begin position="1"/>
        <end position="147"/>
    </location>
</feature>
<organism evidence="2 3">
    <name type="scientific">Zopfia rhizophila CBS 207.26</name>
    <dbReference type="NCBI Taxonomy" id="1314779"/>
    <lineage>
        <taxon>Eukaryota</taxon>
        <taxon>Fungi</taxon>
        <taxon>Dikarya</taxon>
        <taxon>Ascomycota</taxon>
        <taxon>Pezizomycotina</taxon>
        <taxon>Dothideomycetes</taxon>
        <taxon>Dothideomycetes incertae sedis</taxon>
        <taxon>Zopfiaceae</taxon>
        <taxon>Zopfia</taxon>
    </lineage>
</organism>
<dbReference type="EMBL" id="ML994667">
    <property type="protein sequence ID" value="KAF2179452.1"/>
    <property type="molecule type" value="Genomic_DNA"/>
</dbReference>
<dbReference type="Proteomes" id="UP000800200">
    <property type="component" value="Unassembled WGS sequence"/>
</dbReference>
<proteinExistence type="predicted"/>
<keyword evidence="3" id="KW-1185">Reference proteome</keyword>
<dbReference type="OrthoDB" id="3553547at2759"/>
<feature type="region of interest" description="Disordered" evidence="1">
    <location>
        <begin position="348"/>
        <end position="388"/>
    </location>
</feature>
<gene>
    <name evidence="2" type="ORF">K469DRAFT_716439</name>
</gene>
<dbReference type="SUPFAM" id="SSF101447">
    <property type="entry name" value="Formin homology 2 domain (FH2 domain)"/>
    <property type="match status" value="1"/>
</dbReference>
<feature type="region of interest" description="Disordered" evidence="1">
    <location>
        <begin position="302"/>
        <end position="323"/>
    </location>
</feature>